<dbReference type="EMBL" id="ASHX02000001">
    <property type="protein sequence ID" value="OEJ97552.1"/>
    <property type="molecule type" value="Genomic_DNA"/>
</dbReference>
<name>A0A1D3DZ01_9ACTN</name>
<protein>
    <submittedName>
        <fullName evidence="1">Uncharacterized protein</fullName>
    </submittedName>
</protein>
<keyword evidence="2" id="KW-1185">Reference proteome</keyword>
<gene>
    <name evidence="1" type="ORF">J116_026950</name>
</gene>
<dbReference type="Proteomes" id="UP000095329">
    <property type="component" value="Unassembled WGS sequence"/>
</dbReference>
<dbReference type="RefSeq" id="WP_023590196.1">
    <property type="nucleotide sequence ID" value="NZ_ASHX02000001.1"/>
</dbReference>
<sequence length="164" mass="17838">MDLVLDPPRGVGPVRLGMTAEEALAAVAPWRTPRTRPADGLPEAIFTACREIGVNIHFEGPGDAVTAVELWWPGEGRTTDVRVLLDGDEVFTTPADELFRKAEGRGWTVDRTEPEYPRIPGLSLGFTRQTSQEVPRARGGLPLYVTSVLVGGEDYYDACRASGD</sequence>
<dbReference type="AlphaFoldDB" id="A0A1D3DZ01"/>
<evidence type="ECO:0000313" key="2">
    <source>
        <dbReference type="Proteomes" id="UP000095329"/>
    </source>
</evidence>
<evidence type="ECO:0000313" key="1">
    <source>
        <dbReference type="EMBL" id="OEJ97552.1"/>
    </source>
</evidence>
<reference evidence="1 2" key="1">
    <citation type="journal article" date="2013" name="Genome Announc.">
        <title>Genome Sequence of Streptomyces violaceusniger Strain SPC6, a Halotolerant Streptomycete That Exhibits Rapid Growth and Development.</title>
        <authorList>
            <person name="Chen X."/>
            <person name="Zhang B."/>
            <person name="Zhang W."/>
            <person name="Wu X."/>
            <person name="Zhang M."/>
            <person name="Chen T."/>
            <person name="Liu G."/>
            <person name="Dyson P."/>
        </authorList>
    </citation>
    <scope>NUCLEOTIDE SEQUENCE [LARGE SCALE GENOMIC DNA]</scope>
    <source>
        <strain evidence="1 2">SPC6</strain>
    </source>
</reference>
<comment type="caution">
    <text evidence="1">The sequence shown here is derived from an EMBL/GenBank/DDBJ whole genome shotgun (WGS) entry which is preliminary data.</text>
</comment>
<accession>A0A1D3DZ01</accession>
<dbReference type="eggNOG" id="ENOG5033YCR">
    <property type="taxonomic scope" value="Bacteria"/>
</dbReference>
<proteinExistence type="predicted"/>
<dbReference type="OrthoDB" id="3870503at2"/>
<organism evidence="1 2">
    <name type="scientific">Streptomyces thermolilacinus SPC6</name>
    <dbReference type="NCBI Taxonomy" id="1306406"/>
    <lineage>
        <taxon>Bacteria</taxon>
        <taxon>Bacillati</taxon>
        <taxon>Actinomycetota</taxon>
        <taxon>Actinomycetes</taxon>
        <taxon>Kitasatosporales</taxon>
        <taxon>Streptomycetaceae</taxon>
        <taxon>Streptomyces</taxon>
    </lineage>
</organism>